<sequence>MKFITLTALLTASAFSLQAAPALAQEFPLTIEHKFGTTVLDEKPARVVSIDFGGIDNILALGLEPLAVRQWRVQDGFRFTAGPWAEPFLTTEPLVLEGDLDFEAIAAQEPDVIIGLYSGISGADYEKLSLIAPVVAVPEGVGDYALAWDQRALLAGRALGEEAEALARIEAIDTQLETIRTQHPEWADMTAVVGGFREGGPWAYTRYDVRGQFLEGFGFQLPDALNAVSKQDEFYIEGSPEDIAMIDADVAIWYGGGEYEEIRNSPALPFLHAYETGGEIYLPDHVVAAFARVSLLSLPVAIEALVPMIEAAADGDPETVVADAR</sequence>
<dbReference type="GO" id="GO:1901678">
    <property type="term" value="P:iron coordination entity transport"/>
    <property type="evidence" value="ECO:0007669"/>
    <property type="project" value="UniProtKB-ARBA"/>
</dbReference>
<evidence type="ECO:0000256" key="4">
    <source>
        <dbReference type="ARBA" id="ARBA00022496"/>
    </source>
</evidence>
<feature type="domain" description="Fe/B12 periplasmic-binding" evidence="7">
    <location>
        <begin position="46"/>
        <end position="313"/>
    </location>
</feature>
<dbReference type="STRING" id="1082931.KKY_2351"/>
<dbReference type="Pfam" id="PF01497">
    <property type="entry name" value="Peripla_BP_2"/>
    <property type="match status" value="1"/>
</dbReference>
<dbReference type="SUPFAM" id="SSF53807">
    <property type="entry name" value="Helical backbone' metal receptor"/>
    <property type="match status" value="1"/>
</dbReference>
<evidence type="ECO:0000313" key="9">
    <source>
        <dbReference type="Proteomes" id="UP000008850"/>
    </source>
</evidence>
<dbReference type="EMBL" id="CP003075">
    <property type="protein sequence ID" value="AEQ52360.1"/>
    <property type="molecule type" value="Genomic_DNA"/>
</dbReference>
<feature type="chain" id="PRO_5003468055" evidence="6">
    <location>
        <begin position="25"/>
        <end position="325"/>
    </location>
</feature>
<dbReference type="InterPro" id="IPR002491">
    <property type="entry name" value="ABC_transptr_periplasmic_BD"/>
</dbReference>
<dbReference type="KEGG" id="phl:KKY_2351"/>
<accession>G4R8B6</accession>
<comment type="similarity">
    <text evidence="2">Belongs to the bacterial solute-binding protein 8 family.</text>
</comment>
<evidence type="ECO:0000256" key="1">
    <source>
        <dbReference type="ARBA" id="ARBA00004196"/>
    </source>
</evidence>
<comment type="subcellular location">
    <subcellularLocation>
        <location evidence="1">Cell envelope</location>
    </subcellularLocation>
</comment>
<dbReference type="PANTHER" id="PTHR30532:SF24">
    <property type="entry name" value="FERRIC ENTEROBACTIN-BINDING PERIPLASMIC PROTEIN FEPB"/>
    <property type="match status" value="1"/>
</dbReference>
<dbReference type="PANTHER" id="PTHR30532">
    <property type="entry name" value="IRON III DICITRATE-BINDING PERIPLASMIC PROTEIN"/>
    <property type="match status" value="1"/>
</dbReference>
<keyword evidence="4" id="KW-0406">Ion transport</keyword>
<dbReference type="HOGENOM" id="CLU_038034_1_1_5"/>
<reference evidence="8 9" key="1">
    <citation type="journal article" date="2012" name="J. Bacteriol.">
        <title>Complete genome sequence of Pelagibacterium halotolerans B2T.</title>
        <authorList>
            <person name="Huo Y.Y."/>
            <person name="Cheng H."/>
            <person name="Han X.F."/>
            <person name="Jiang X.W."/>
            <person name="Sun C."/>
            <person name="Zhang X.Q."/>
            <person name="Zhu X.F."/>
            <person name="Liu Y.F."/>
            <person name="Li P.F."/>
            <person name="Ni P.X."/>
            <person name="Wu M."/>
        </authorList>
    </citation>
    <scope>NUCLEOTIDE SEQUENCE [LARGE SCALE GENOMIC DNA]</scope>
    <source>
        <strain evidence="9">DSM 22347 / JCM 15775 / CGMCC 1.7692 / B2</strain>
    </source>
</reference>
<evidence type="ECO:0000256" key="3">
    <source>
        <dbReference type="ARBA" id="ARBA00022448"/>
    </source>
</evidence>
<name>G4R8B6_PELHB</name>
<keyword evidence="9" id="KW-1185">Reference proteome</keyword>
<keyword evidence="4" id="KW-0410">Iron transport</keyword>
<dbReference type="eggNOG" id="COG0614">
    <property type="taxonomic scope" value="Bacteria"/>
</dbReference>
<dbReference type="AlphaFoldDB" id="G4R8B6"/>
<evidence type="ECO:0000256" key="2">
    <source>
        <dbReference type="ARBA" id="ARBA00008814"/>
    </source>
</evidence>
<organism evidence="8 9">
    <name type="scientific">Pelagibacterium halotolerans (strain DSM 22347 / JCM 15775 / CGMCC 1.7692 / B2)</name>
    <dbReference type="NCBI Taxonomy" id="1082931"/>
    <lineage>
        <taxon>Bacteria</taxon>
        <taxon>Pseudomonadati</taxon>
        <taxon>Pseudomonadota</taxon>
        <taxon>Alphaproteobacteria</taxon>
        <taxon>Hyphomicrobiales</taxon>
        <taxon>Devosiaceae</taxon>
        <taxon>Pelagibacterium</taxon>
    </lineage>
</organism>
<keyword evidence="5 6" id="KW-0732">Signal</keyword>
<keyword evidence="3" id="KW-0813">Transport</keyword>
<dbReference type="PATRIC" id="fig|1082931.4.peg.2319"/>
<dbReference type="Gene3D" id="3.40.50.1980">
    <property type="entry name" value="Nitrogenase molybdenum iron protein domain"/>
    <property type="match status" value="2"/>
</dbReference>
<dbReference type="GO" id="GO:0030288">
    <property type="term" value="C:outer membrane-bounded periplasmic space"/>
    <property type="evidence" value="ECO:0007669"/>
    <property type="project" value="TreeGrafter"/>
</dbReference>
<evidence type="ECO:0000256" key="6">
    <source>
        <dbReference type="SAM" id="SignalP"/>
    </source>
</evidence>
<evidence type="ECO:0000313" key="8">
    <source>
        <dbReference type="EMBL" id="AEQ52360.1"/>
    </source>
</evidence>
<dbReference type="Proteomes" id="UP000008850">
    <property type="component" value="Chromosome"/>
</dbReference>
<dbReference type="InterPro" id="IPR051313">
    <property type="entry name" value="Bact_iron-sidero_bind"/>
</dbReference>
<dbReference type="PROSITE" id="PS50983">
    <property type="entry name" value="FE_B12_PBP"/>
    <property type="match status" value="1"/>
</dbReference>
<dbReference type="RefSeq" id="WP_014131509.1">
    <property type="nucleotide sequence ID" value="NC_016078.1"/>
</dbReference>
<keyword evidence="4" id="KW-0408">Iron</keyword>
<evidence type="ECO:0000256" key="5">
    <source>
        <dbReference type="ARBA" id="ARBA00022729"/>
    </source>
</evidence>
<feature type="signal peptide" evidence="6">
    <location>
        <begin position="1"/>
        <end position="24"/>
    </location>
</feature>
<evidence type="ECO:0000259" key="7">
    <source>
        <dbReference type="PROSITE" id="PS50983"/>
    </source>
</evidence>
<proteinExistence type="inferred from homology"/>
<gene>
    <name evidence="8" type="ordered locus">KKY_2351</name>
</gene>
<protein>
    <submittedName>
        <fullName evidence="8">Cobalamin/Fe3+-siderophores transport systems, secreted component</fullName>
    </submittedName>
</protein>